<dbReference type="EMBL" id="KK207757">
    <property type="protein sequence ID" value="EZF55167.1"/>
    <property type="molecule type" value="Genomic_DNA"/>
</dbReference>
<dbReference type="OrthoDB" id="5295627at2759"/>
<dbReference type="HOGENOM" id="CLU_046299_0_0_1"/>
<dbReference type="Pfam" id="PF20717">
    <property type="entry name" value="DUF6829"/>
    <property type="match status" value="1"/>
</dbReference>
<dbReference type="AlphaFoldDB" id="A0A022W9Y4"/>
<name>A0A022W9Y4_TRIRU</name>
<gene>
    <name evidence="1" type="ORF">H103_02223</name>
</gene>
<organism evidence="1">
    <name type="scientific">Trichophyton rubrum CBS 288.86</name>
    <dbReference type="NCBI Taxonomy" id="1215330"/>
    <lineage>
        <taxon>Eukaryota</taxon>
        <taxon>Fungi</taxon>
        <taxon>Dikarya</taxon>
        <taxon>Ascomycota</taxon>
        <taxon>Pezizomycotina</taxon>
        <taxon>Eurotiomycetes</taxon>
        <taxon>Eurotiomycetidae</taxon>
        <taxon>Onygenales</taxon>
        <taxon>Arthrodermataceae</taxon>
        <taxon>Trichophyton</taxon>
    </lineage>
</organism>
<proteinExistence type="predicted"/>
<evidence type="ECO:0000313" key="1">
    <source>
        <dbReference type="EMBL" id="EZF55167.1"/>
    </source>
</evidence>
<protein>
    <submittedName>
        <fullName evidence="1">Uncharacterized protein</fullName>
    </submittedName>
</protein>
<accession>A0A022W9Y4</accession>
<reference evidence="1" key="1">
    <citation type="submission" date="2014-02" db="EMBL/GenBank/DDBJ databases">
        <title>The Genome Sequence of Trichophyton rubrum (morphotype fischeri) CBS 288.86.</title>
        <authorList>
            <consortium name="The Broad Institute Genomics Platform"/>
            <person name="Cuomo C.A."/>
            <person name="White T.C."/>
            <person name="Graser Y."/>
            <person name="Martinez-Rossi N."/>
            <person name="Heitman J."/>
            <person name="Young S.K."/>
            <person name="Zeng Q."/>
            <person name="Gargeya S."/>
            <person name="Abouelleil A."/>
            <person name="Alvarado L."/>
            <person name="Chapman S.B."/>
            <person name="Gainer-Dewar J."/>
            <person name="Goldberg J."/>
            <person name="Griggs A."/>
            <person name="Gujja S."/>
            <person name="Hansen M."/>
            <person name="Howarth C."/>
            <person name="Imamovic A."/>
            <person name="Larimer J."/>
            <person name="Martinez D."/>
            <person name="Murphy C."/>
            <person name="Pearson M.D."/>
            <person name="Persinoti G."/>
            <person name="Poon T."/>
            <person name="Priest M."/>
            <person name="Roberts A.D."/>
            <person name="Saif S."/>
            <person name="Shea T.D."/>
            <person name="Sykes S.N."/>
            <person name="Wortman J."/>
            <person name="Nusbaum C."/>
            <person name="Birren B."/>
        </authorList>
    </citation>
    <scope>NUCLEOTIDE SEQUENCE [LARGE SCALE GENOMIC DNA]</scope>
    <source>
        <strain evidence="1">CBS 288.86</strain>
    </source>
</reference>
<sequence length="484" mass="53118">MLHFSTNVFRRAISSVCCTRMSRKEEKPEGTQTVKDMALLASIEDGTFATLSDTQAVQLFGATFYWELGRLKHAKPTVETSGTKTLGNLDDDGLTPSQLLFGEDSVEVNRTLVGMLALKWLWSNDYNSFTRHQNQERRLQPESFERLYTILSGGLPHPYEIYALLVAIVVNDLGKDDSLQTSVAEITGQTYDNHDEVLLAAANAQIIPSINTLQPDLRSDLMLGLEVGSSFNLAQLAQAENVPASLESIYAMRDRERAFFLKYMEVLLDIAGAAGHIDSRSAGAMVQPVFRSYLAVYDALVGAISGILSLNQAYDHVLTCRARILEETGFRRLSARIPEERALLRLLTMGRVADLSLAGCFSEAFGNLPENIRKNLVGGLGADGLNMKPAILPYYAPGLIAEALRSCAGSSGNTKVHVVGALMRFLARLYDETAIKAPARPQGETPNVIEIDLSFAQPVVSGENFRLDPSVLDAVPITRLHRHE</sequence>
<dbReference type="InterPro" id="IPR049232">
    <property type="entry name" value="DUF6829"/>
</dbReference>
<dbReference type="Proteomes" id="UP000023758">
    <property type="component" value="Unassembled WGS sequence"/>
</dbReference>